<dbReference type="Proteomes" id="UP001597018">
    <property type="component" value="Unassembled WGS sequence"/>
</dbReference>
<gene>
    <name evidence="1" type="ORF">ACFQ16_28885</name>
</gene>
<evidence type="ECO:0000313" key="1">
    <source>
        <dbReference type="EMBL" id="MFD0923781.1"/>
    </source>
</evidence>
<comment type="caution">
    <text evidence="1">The sequence shown here is derived from an EMBL/GenBank/DDBJ whole genome shotgun (WGS) entry which is preliminary data.</text>
</comment>
<organism evidence="1 2">
    <name type="scientific">Saccharopolyspora rosea</name>
    <dbReference type="NCBI Taxonomy" id="524884"/>
    <lineage>
        <taxon>Bacteria</taxon>
        <taxon>Bacillati</taxon>
        <taxon>Actinomycetota</taxon>
        <taxon>Actinomycetes</taxon>
        <taxon>Pseudonocardiales</taxon>
        <taxon>Pseudonocardiaceae</taxon>
        <taxon>Saccharopolyspora</taxon>
    </lineage>
</organism>
<keyword evidence="2" id="KW-1185">Reference proteome</keyword>
<evidence type="ECO:0000313" key="2">
    <source>
        <dbReference type="Proteomes" id="UP001597018"/>
    </source>
</evidence>
<protein>
    <submittedName>
        <fullName evidence="1">Uncharacterized protein</fullName>
    </submittedName>
</protein>
<dbReference type="RefSeq" id="WP_345600023.1">
    <property type="nucleotide sequence ID" value="NZ_BAABLT010000002.1"/>
</dbReference>
<reference evidence="2" key="1">
    <citation type="journal article" date="2019" name="Int. J. Syst. Evol. Microbiol.">
        <title>The Global Catalogue of Microorganisms (GCM) 10K type strain sequencing project: providing services to taxonomists for standard genome sequencing and annotation.</title>
        <authorList>
            <consortium name="The Broad Institute Genomics Platform"/>
            <consortium name="The Broad Institute Genome Sequencing Center for Infectious Disease"/>
            <person name="Wu L."/>
            <person name="Ma J."/>
        </authorList>
    </citation>
    <scope>NUCLEOTIDE SEQUENCE [LARGE SCALE GENOMIC DNA]</scope>
    <source>
        <strain evidence="2">CCUG 56401</strain>
    </source>
</reference>
<dbReference type="EMBL" id="JBHTIW010000042">
    <property type="protein sequence ID" value="MFD0923781.1"/>
    <property type="molecule type" value="Genomic_DNA"/>
</dbReference>
<sequence>MQIRITGTESEIAVTAEVLRRALGSLAAPATYQVGEPSRFYPNRSNPHVGRVYLACDMKPTDWT</sequence>
<accession>A0ABW3FZF6</accession>
<proteinExistence type="predicted"/>
<name>A0ABW3FZF6_9PSEU</name>